<gene>
    <name evidence="1" type="ORF">PRZ48_010400</name>
</gene>
<sequence length="236" mass="27737">MAETDEDQRAAERIADVLRARLHGEFPYMKEEAMVSLVNTCKEELKQGILKQQPIMAETKSRCDFMRLPPTARNQIYWLAMNPDNQDEKDHETYMWEDGHAFFVIQSEQSEKYGYDPECPTKWWLQPALTKVCRQIRQEALPVWYGNIEFRAYAVEESDNLGGARDRLDGMGQYARMIGRFIVRYDGDEFADDLKEETVSYLERRTGIPRTSIRVDVLEHTLSEDRYSTTEEWVEL</sequence>
<organism evidence="1 2">
    <name type="scientific">Zasmidium cellare</name>
    <name type="common">Wine cellar mold</name>
    <name type="synonym">Racodium cellare</name>
    <dbReference type="NCBI Taxonomy" id="395010"/>
    <lineage>
        <taxon>Eukaryota</taxon>
        <taxon>Fungi</taxon>
        <taxon>Dikarya</taxon>
        <taxon>Ascomycota</taxon>
        <taxon>Pezizomycotina</taxon>
        <taxon>Dothideomycetes</taxon>
        <taxon>Dothideomycetidae</taxon>
        <taxon>Mycosphaerellales</taxon>
        <taxon>Mycosphaerellaceae</taxon>
        <taxon>Zasmidium</taxon>
    </lineage>
</organism>
<reference evidence="1 2" key="1">
    <citation type="journal article" date="2023" name="G3 (Bethesda)">
        <title>A chromosome-level genome assembly of Zasmidium syzygii isolated from banana leaves.</title>
        <authorList>
            <person name="van Westerhoven A.C."/>
            <person name="Mehrabi R."/>
            <person name="Talebi R."/>
            <person name="Steentjes M.B.F."/>
            <person name="Corcolon B."/>
            <person name="Chong P.A."/>
            <person name="Kema G.H.J."/>
            <person name="Seidl M.F."/>
        </authorList>
    </citation>
    <scope>NUCLEOTIDE SEQUENCE [LARGE SCALE GENOMIC DNA]</scope>
    <source>
        <strain evidence="1 2">P124</strain>
    </source>
</reference>
<accession>A0ABR0E8I5</accession>
<evidence type="ECO:0000313" key="2">
    <source>
        <dbReference type="Proteomes" id="UP001305779"/>
    </source>
</evidence>
<protein>
    <submittedName>
        <fullName evidence="1">Uncharacterized protein</fullName>
    </submittedName>
</protein>
<proteinExistence type="predicted"/>
<comment type="caution">
    <text evidence="1">The sequence shown here is derived from an EMBL/GenBank/DDBJ whole genome shotgun (WGS) entry which is preliminary data.</text>
</comment>
<evidence type="ECO:0000313" key="1">
    <source>
        <dbReference type="EMBL" id="KAK4497747.1"/>
    </source>
</evidence>
<dbReference type="Proteomes" id="UP001305779">
    <property type="component" value="Unassembled WGS sequence"/>
</dbReference>
<keyword evidence="2" id="KW-1185">Reference proteome</keyword>
<dbReference type="EMBL" id="JAXOVC010000008">
    <property type="protein sequence ID" value="KAK4497747.1"/>
    <property type="molecule type" value="Genomic_DNA"/>
</dbReference>
<name>A0ABR0E8I5_ZASCE</name>